<feature type="transmembrane region" description="Helical" evidence="6">
    <location>
        <begin position="232"/>
        <end position="249"/>
    </location>
</feature>
<keyword evidence="4 6" id="KW-1133">Transmembrane helix</keyword>
<dbReference type="SUPFAM" id="SSF103481">
    <property type="entry name" value="Multidrug resistance efflux transporter EmrE"/>
    <property type="match status" value="2"/>
</dbReference>
<evidence type="ECO:0000256" key="6">
    <source>
        <dbReference type="SAM" id="Phobius"/>
    </source>
</evidence>
<dbReference type="EMBL" id="AEGP01000014">
    <property type="protein sequence ID" value="EGG43047.1"/>
    <property type="molecule type" value="Genomic_DNA"/>
</dbReference>
<feature type="transmembrane region" description="Helical" evidence="6">
    <location>
        <begin position="111"/>
        <end position="128"/>
    </location>
</feature>
<name>F3KI06_9ARCH</name>
<dbReference type="Proteomes" id="UP000004348">
    <property type="component" value="Chromosome"/>
</dbReference>
<sequence>MHVVPKELLDNGINNVSPITLAFVIYIVNGLFFTSVSKKSTPISKITKKNWLFLSLIGIAEVLGLITYFFGLKDSSAANAAVLNSSEIIFSIFIAMIILKERLQKKERGPFTLIILGVIILPIGYDMYNTGFMFSNMVTGDFLILLSGVFFAADINISKYVSDRIDSKRITQITSFVSGLVALGIMFTLDIPFDISFTHIPGILLSGLLGTGIATFFFVLSLKFIGSVRTTLLYSTGTAFGVMFSWAILGEAISIINILTVIMIISGIFFLRKRISG</sequence>
<evidence type="ECO:0000256" key="4">
    <source>
        <dbReference type="ARBA" id="ARBA00022989"/>
    </source>
</evidence>
<feature type="transmembrane region" description="Helical" evidence="6">
    <location>
        <begin position="77"/>
        <end position="99"/>
    </location>
</feature>
<evidence type="ECO:0000256" key="2">
    <source>
        <dbReference type="ARBA" id="ARBA00022475"/>
    </source>
</evidence>
<reference evidence="8" key="1">
    <citation type="journal article" date="2011" name="PLoS ONE">
        <title>Genome of a low-salinity ammonia-oxidizing archaeon determined by single-cell and metagenomic analysis.</title>
        <authorList>
            <person name="Blainey P.C."/>
            <person name="Mosier A.C."/>
            <person name="Potanina A."/>
            <person name="Francis C.A."/>
            <person name="Quake S.R."/>
        </authorList>
    </citation>
    <scope>NUCLEOTIDE SEQUENCE [LARGE SCALE GENOMIC DNA]</scope>
    <source>
        <strain evidence="8">SFB1</strain>
    </source>
</reference>
<evidence type="ECO:0000313" key="8">
    <source>
        <dbReference type="EMBL" id="EGG43047.1"/>
    </source>
</evidence>
<dbReference type="AlphaFoldDB" id="F3KI06"/>
<keyword evidence="3 6" id="KW-0812">Transmembrane</keyword>
<dbReference type="InterPro" id="IPR051258">
    <property type="entry name" value="Diverse_Substrate_Transporter"/>
</dbReference>
<feature type="transmembrane region" description="Helical" evidence="6">
    <location>
        <begin position="173"/>
        <end position="193"/>
    </location>
</feature>
<feature type="transmembrane region" description="Helical" evidence="6">
    <location>
        <begin position="199"/>
        <end position="220"/>
    </location>
</feature>
<keyword evidence="5 6" id="KW-0472">Membrane</keyword>
<feature type="transmembrane region" description="Helical" evidence="6">
    <location>
        <begin position="52"/>
        <end position="71"/>
    </location>
</feature>
<feature type="transmembrane region" description="Helical" evidence="6">
    <location>
        <begin position="12"/>
        <end position="32"/>
    </location>
</feature>
<accession>F3KI06</accession>
<comment type="caution">
    <text evidence="8">The sequence shown here is derived from an EMBL/GenBank/DDBJ whole genome shotgun (WGS) entry which is preliminary data.</text>
</comment>
<feature type="transmembrane region" description="Helical" evidence="6">
    <location>
        <begin position="255"/>
        <end position="271"/>
    </location>
</feature>
<protein>
    <recommendedName>
        <fullName evidence="7">EamA domain-containing protein</fullName>
    </recommendedName>
</protein>
<dbReference type="STRING" id="886738.Nlim_0097"/>
<keyword evidence="2" id="KW-1003">Cell membrane</keyword>
<dbReference type="Pfam" id="PF00892">
    <property type="entry name" value="EamA"/>
    <property type="match status" value="2"/>
</dbReference>
<dbReference type="InterPro" id="IPR037185">
    <property type="entry name" value="EmrE-like"/>
</dbReference>
<dbReference type="HOGENOM" id="CLU_042632_1_0_2"/>
<dbReference type="PANTHER" id="PTHR42920:SF5">
    <property type="entry name" value="EAMA DOMAIN-CONTAINING PROTEIN"/>
    <property type="match status" value="1"/>
</dbReference>
<dbReference type="PANTHER" id="PTHR42920">
    <property type="entry name" value="OS03G0707200 PROTEIN-RELATED"/>
    <property type="match status" value="1"/>
</dbReference>
<proteinExistence type="predicted"/>
<evidence type="ECO:0000256" key="1">
    <source>
        <dbReference type="ARBA" id="ARBA00004651"/>
    </source>
</evidence>
<dbReference type="GO" id="GO:0005886">
    <property type="term" value="C:plasma membrane"/>
    <property type="evidence" value="ECO:0007669"/>
    <property type="project" value="UniProtKB-SubCell"/>
</dbReference>
<evidence type="ECO:0000259" key="7">
    <source>
        <dbReference type="Pfam" id="PF00892"/>
    </source>
</evidence>
<gene>
    <name evidence="8" type="ORF">Nlim_0097</name>
</gene>
<organism evidence="8">
    <name type="scientific">Candidatus Nitrosarchaeum limnium SFB1</name>
    <dbReference type="NCBI Taxonomy" id="886738"/>
    <lineage>
        <taxon>Archaea</taxon>
        <taxon>Nitrososphaerota</taxon>
        <taxon>Nitrososphaeria</taxon>
        <taxon>Nitrosopumilales</taxon>
        <taxon>Nitrosopumilaceae</taxon>
        <taxon>Nitrosarchaeum</taxon>
    </lineage>
</organism>
<evidence type="ECO:0000256" key="5">
    <source>
        <dbReference type="ARBA" id="ARBA00023136"/>
    </source>
</evidence>
<evidence type="ECO:0000256" key="3">
    <source>
        <dbReference type="ARBA" id="ARBA00022692"/>
    </source>
</evidence>
<feature type="domain" description="EamA" evidence="7">
    <location>
        <begin position="12"/>
        <end position="121"/>
    </location>
</feature>
<dbReference type="InterPro" id="IPR000620">
    <property type="entry name" value="EamA_dom"/>
</dbReference>
<feature type="transmembrane region" description="Helical" evidence="6">
    <location>
        <begin position="134"/>
        <end position="153"/>
    </location>
</feature>
<feature type="domain" description="EamA" evidence="7">
    <location>
        <begin position="139"/>
        <end position="271"/>
    </location>
</feature>
<comment type="subcellular location">
    <subcellularLocation>
        <location evidence="1">Cell membrane</location>
        <topology evidence="1">Multi-pass membrane protein</topology>
    </subcellularLocation>
</comment>